<dbReference type="GO" id="GO:0047938">
    <property type="term" value="F:glucose-6-phosphate 1-epimerase activity"/>
    <property type="evidence" value="ECO:0007669"/>
    <property type="project" value="UniProtKB-UniRule"/>
</dbReference>
<feature type="active site" evidence="5">
    <location>
        <position position="254"/>
    </location>
</feature>
<name>C9PQF8_9PAST</name>
<dbReference type="InterPro" id="IPR014718">
    <property type="entry name" value="GH-type_carb-bd"/>
</dbReference>
<dbReference type="SUPFAM" id="SSF74650">
    <property type="entry name" value="Galactose mutarotase-like"/>
    <property type="match status" value="1"/>
</dbReference>
<evidence type="ECO:0000256" key="5">
    <source>
        <dbReference type="PIRSR" id="PIRSR016020-1"/>
    </source>
</evidence>
<dbReference type="EC" id="5.1.3.15" evidence="4"/>
<comment type="catalytic activity">
    <reaction evidence="1">
        <text>alpha-D-glucose 6-phosphate = beta-D-glucose 6-phosphate</text>
        <dbReference type="Rhea" id="RHEA:16249"/>
        <dbReference type="ChEBI" id="CHEBI:58225"/>
        <dbReference type="ChEBI" id="CHEBI:58247"/>
        <dbReference type="EC" id="5.1.3.15"/>
    </reaction>
</comment>
<gene>
    <name evidence="6" type="ORF">HMPREF0621_1340</name>
</gene>
<evidence type="ECO:0000256" key="1">
    <source>
        <dbReference type="ARBA" id="ARBA00001096"/>
    </source>
</evidence>
<dbReference type="Gene3D" id="2.70.98.10">
    <property type="match status" value="1"/>
</dbReference>
<dbReference type="PIRSF" id="PIRSF016020">
    <property type="entry name" value="PHexose_mutarotase"/>
    <property type="match status" value="1"/>
</dbReference>
<dbReference type="PANTHER" id="PTHR11122">
    <property type="entry name" value="APOSPORY-ASSOCIATED PROTEIN C-RELATED"/>
    <property type="match status" value="1"/>
</dbReference>
<evidence type="ECO:0000313" key="6">
    <source>
        <dbReference type="EMBL" id="EEX50269.1"/>
    </source>
</evidence>
<protein>
    <recommendedName>
        <fullName evidence="4">Putative glucose-6-phosphate 1-epimerase</fullName>
        <ecNumber evidence="4">5.1.3.15</ecNumber>
    </recommendedName>
</protein>
<evidence type="ECO:0000256" key="4">
    <source>
        <dbReference type="PIRNR" id="PIRNR016020"/>
    </source>
</evidence>
<keyword evidence="7" id="KW-1185">Reference proteome</keyword>
<dbReference type="GO" id="GO:0005975">
    <property type="term" value="P:carbohydrate metabolic process"/>
    <property type="evidence" value="ECO:0007669"/>
    <property type="project" value="InterPro"/>
</dbReference>
<dbReference type="InterPro" id="IPR008183">
    <property type="entry name" value="Aldose_1/G6P_1-epimerase"/>
</dbReference>
<dbReference type="CDD" id="cd09020">
    <property type="entry name" value="D-hex-6-P-epi_like"/>
    <property type="match status" value="1"/>
</dbReference>
<dbReference type="EMBL" id="ACZR01000013">
    <property type="protein sequence ID" value="EEX50269.1"/>
    <property type="molecule type" value="Genomic_DNA"/>
</dbReference>
<evidence type="ECO:0000256" key="3">
    <source>
        <dbReference type="ARBA" id="ARBA00023235"/>
    </source>
</evidence>
<sequence length="278" mass="31734">MESAMSVQHIKQITPELNLYHYNQMPVLELKHAVGQAKIALQGAQLLQWQPKGERELLWLSKIESFELGVPIRGGIPLCYPWFGNKKQPIHGTVRLYLWSLSDYAIEEDKVRLVFSLFNELNCIEAKVLMVFTQDCQIEFTHYGETPAQAALHTYFNVSDIAQVEVNNLPQTGLNAITQQIEVLPSTRKIAGNVDCVYTLENVQNYTNSINDLGFTRQIVLEHQKISDLVLWNPWNNTVSAMQDSDYRQMLCLESARITKLLQTGEKIGVKISTKNIR</sequence>
<dbReference type="GO" id="GO:0030246">
    <property type="term" value="F:carbohydrate binding"/>
    <property type="evidence" value="ECO:0007669"/>
    <property type="project" value="UniProtKB-UniRule"/>
</dbReference>
<reference evidence="6 7" key="1">
    <citation type="submission" date="2009-10" db="EMBL/GenBank/DDBJ databases">
        <authorList>
            <person name="Muzny D."/>
            <person name="Qin X."/>
            <person name="Deng J."/>
            <person name="Jiang H."/>
            <person name="Liu Y."/>
            <person name="Qu J."/>
            <person name="Song X.-Z."/>
            <person name="Zhang L."/>
            <person name="Thornton R."/>
            <person name="Coyle M."/>
            <person name="Francisco L."/>
            <person name="Jackson L."/>
            <person name="Javaid M."/>
            <person name="Korchina V."/>
            <person name="Kovar C."/>
            <person name="Mata R."/>
            <person name="Mathew T."/>
            <person name="Ngo R."/>
            <person name="Nguyen L."/>
            <person name="Nguyen N."/>
            <person name="Okwuonu G."/>
            <person name="Ongeri F."/>
            <person name="Pham C."/>
            <person name="Simmons D."/>
            <person name="Wilczek-Boney K."/>
            <person name="Hale W."/>
            <person name="Jakkamsetti A."/>
            <person name="Pham P."/>
            <person name="Ruth R."/>
            <person name="San Lucas F."/>
            <person name="Warren J."/>
            <person name="Zhang J."/>
            <person name="Zhao Z."/>
            <person name="Zhou C."/>
            <person name="Zhu D."/>
            <person name="Lee S."/>
            <person name="Bess C."/>
            <person name="Blankenburg K."/>
            <person name="Forbes L."/>
            <person name="Fu Q."/>
            <person name="Gubbala S."/>
            <person name="Hirani K."/>
            <person name="Jayaseelan J.C."/>
            <person name="Lara F."/>
            <person name="Munidasa M."/>
            <person name="Palculict T."/>
            <person name="Patil S."/>
            <person name="Pu L.-L."/>
            <person name="Saada N."/>
            <person name="Tang L."/>
            <person name="Weissenberger G."/>
            <person name="Zhu Y."/>
            <person name="Hemphill L."/>
            <person name="Shang Y."/>
            <person name="Youmans B."/>
            <person name="Ayvaz T."/>
            <person name="Ross M."/>
            <person name="Santibanez J."/>
            <person name="Aqrawi P."/>
            <person name="Gross S."/>
            <person name="Joshi V."/>
            <person name="Fowler G."/>
            <person name="Nazareth L."/>
            <person name="Reid J."/>
            <person name="Worley K."/>
            <person name="Petrosino J."/>
            <person name="Highlander S."/>
            <person name="Gibbs R."/>
        </authorList>
    </citation>
    <scope>NUCLEOTIDE SEQUENCE [LARGE SCALE GENOMIC DNA]</scope>
    <source>
        <strain evidence="6 7">ATCC 43325</strain>
    </source>
</reference>
<dbReference type="Proteomes" id="UP000005519">
    <property type="component" value="Unassembled WGS sequence"/>
</dbReference>
<dbReference type="PANTHER" id="PTHR11122:SF13">
    <property type="entry name" value="GLUCOSE-6-PHOSPHATE 1-EPIMERASE"/>
    <property type="match status" value="1"/>
</dbReference>
<dbReference type="InterPro" id="IPR025532">
    <property type="entry name" value="G6P_1-epimerase"/>
</dbReference>
<dbReference type="HOGENOM" id="CLU_048345_4_1_6"/>
<keyword evidence="3 4" id="KW-0413">Isomerase</keyword>
<dbReference type="InterPro" id="IPR011013">
    <property type="entry name" value="Gal_mutarotase_sf_dom"/>
</dbReference>
<dbReference type="AlphaFoldDB" id="C9PQF8"/>
<comment type="similarity">
    <text evidence="2 4">Belongs to the glucose-6-phosphate 1-epimerase family.</text>
</comment>
<dbReference type="Pfam" id="PF01263">
    <property type="entry name" value="Aldose_epim"/>
    <property type="match status" value="1"/>
</dbReference>
<comment type="caution">
    <text evidence="6">The sequence shown here is derived from an EMBL/GenBank/DDBJ whole genome shotgun (WGS) entry which is preliminary data.</text>
</comment>
<proteinExistence type="inferred from homology"/>
<evidence type="ECO:0000313" key="7">
    <source>
        <dbReference type="Proteomes" id="UP000005519"/>
    </source>
</evidence>
<organism evidence="6 7">
    <name type="scientific">Pasteurella dagmatis ATCC 43325</name>
    <dbReference type="NCBI Taxonomy" id="667128"/>
    <lineage>
        <taxon>Bacteria</taxon>
        <taxon>Pseudomonadati</taxon>
        <taxon>Pseudomonadota</taxon>
        <taxon>Gammaproteobacteria</taxon>
        <taxon>Pasteurellales</taxon>
        <taxon>Pasteurellaceae</taxon>
        <taxon>Pasteurella</taxon>
    </lineage>
</organism>
<feature type="active site" evidence="5">
    <location>
        <position position="153"/>
    </location>
</feature>
<evidence type="ECO:0000256" key="2">
    <source>
        <dbReference type="ARBA" id="ARBA00005866"/>
    </source>
</evidence>
<dbReference type="STRING" id="667128.HMPREF0621_1340"/>
<accession>C9PQF8</accession>